<dbReference type="InterPro" id="IPR023393">
    <property type="entry name" value="START-like_dom_sf"/>
</dbReference>
<dbReference type="SMART" id="SM00324">
    <property type="entry name" value="RhoGAP"/>
    <property type="match status" value="1"/>
</dbReference>
<evidence type="ECO:0000313" key="8">
    <source>
        <dbReference type="Proteomes" id="UP000663879"/>
    </source>
</evidence>
<feature type="region of interest" description="Disordered" evidence="4">
    <location>
        <begin position="296"/>
        <end position="338"/>
    </location>
</feature>
<gene>
    <name evidence="7" type="ORF">OXX778_LOCUS12111</name>
</gene>
<protein>
    <submittedName>
        <fullName evidence="7">Uncharacterized protein</fullName>
    </submittedName>
</protein>
<dbReference type="SUPFAM" id="SSF55961">
    <property type="entry name" value="Bet v1-like"/>
    <property type="match status" value="1"/>
</dbReference>
<dbReference type="Gene3D" id="3.30.530.20">
    <property type="match status" value="1"/>
</dbReference>
<evidence type="ECO:0000259" key="6">
    <source>
        <dbReference type="PROSITE" id="PS50848"/>
    </source>
</evidence>
<dbReference type="InterPro" id="IPR000198">
    <property type="entry name" value="RhoGAP_dom"/>
</dbReference>
<evidence type="ECO:0000259" key="5">
    <source>
        <dbReference type="PROSITE" id="PS50238"/>
    </source>
</evidence>
<proteinExistence type="predicted"/>
<dbReference type="PROSITE" id="PS50848">
    <property type="entry name" value="START"/>
    <property type="match status" value="1"/>
</dbReference>
<dbReference type="InterPro" id="IPR008936">
    <property type="entry name" value="Rho_GTPase_activation_prot"/>
</dbReference>
<feature type="domain" description="Rho-GAP" evidence="5">
    <location>
        <begin position="942"/>
        <end position="1151"/>
    </location>
</feature>
<dbReference type="InterPro" id="IPR002913">
    <property type="entry name" value="START_lipid-bd_dom"/>
</dbReference>
<dbReference type="GO" id="GO:0030036">
    <property type="term" value="P:actin cytoskeleton organization"/>
    <property type="evidence" value="ECO:0007669"/>
    <property type="project" value="TreeGrafter"/>
</dbReference>
<keyword evidence="3" id="KW-0175">Coiled coil</keyword>
<sequence>MNFISRYKTNSNRPSSSPQDENKIQSTTTVSNDNLCNLNNENSADSNCQNLHKIKSIELTPSIFSSPETGNIILYQSDNKKFEKMKEKKRQSKSASSLLRRLLTCGGVVTHCSGTNSNNKSASNSRRSSKSGHLDLRIPDIILTHPESDENLTINSFKELKNISVSDPSLTLKKSDDDFDEQVVPQDDKKMILPIIKLNDDYINCEDEEEEIEEEEEEIIDEENYEYSEDEDEEVDEEEEDKIIDDENSFQNNITSIIIEEAEENYLDDTQVFEELDNSKENKTMANLSSTTIPSFSFEVHSDDPDKSDSFNKTEEANETENEIKSKNTSPNKLHNQNHHSKFLTANNILTERGGLVNIRTGSFNLGCQQSAASSSSLSQDKYLNDDELIDSNEFFNSLQHENHEFRNSVSNYSFKNSASYSLDDNSAFNLLVPFLLIKNRRKSSNLTDANKLLINSNDYLCDEGKNLTSNSSTDYSLKNSSIILNQKNCSSLKSNSLSINTSSLLSPLVTPSGEQDQVRRCSHDPNIEKLHKSYIENVKLASAQIFSSNTNITNKNESNNDSQTSLTQKYRKKSLKFSDNFTSLDGGGGGGNDTSNLNDLNENKDDKIELESEKSDVLNEIFKVDNWLRDNRNTYHQNKKEYSKRLNNSSRLPSVAISEDEDNFCTKNLDPCNNLSNKNSICFYEDENDDNDVNSNNDAKAKYSSETTDSAIDVRSYGSISTLSKASSSKSRVNWQSFSKYYHYYFFQSMNTTWSKYQIAAMSLEQLMALRKLALIQFSKLVERQHSTMIRTLRLFSKKNAANEFQRVYDSYDSTNPSKSHVKTKLNPSTTSPNFLGSNASLSVKESSILIGNRKVSNHLGAKLGHHLSNELIPTTNIKKKRHRNSVKKLEKELSINNESCLIINDEVSVSSNPGEYFDSLPTEYPDQPIQKEKKEVVFGLPLSTIMQLSGQPLPQPILESMRFIRKIAPTEIGVFRKNGNKNRINRLKEIIDNNEPINFQSSEINVFDVADTLKLYFRELPECLITNKLSDILLSNYSRIRPEERKTTLQQVMLLIPDENRLVLQTLLLFLNDISKHHKVNQMTKSNLAVIFSPVIFSMNFDNKKKPKNLKYISTMPVNMNLAKTISLSNNEDTDETINEIQEQNETVINQQVVESTEEKLENSDKNEIQGDNESPETVSNQLDVKQLDYKRNSTTAIDSKTSQLTISQQQSRLLSVPNAHLGVLSMSSTNSHPSSNQTQTSNTDLNSNLIQMIKQNSKRKYSDRLNKAASTLANFGVEFGSSKGTSLFSDSTKDSLETLDFMNKVVQLCVSDMIKYSMDLFTVPVENFEKLKLSVSYGSEPYNLDYFYDLEKKIMKRIEFFTNNVKIEKINWFYFDKFEDVSIYYFKNDFFSQSLLKNISSNTNSSHQTHSTINNSHNQTTSNNTTTISSPVSIQITCSEISMPEAYESVQSSFLIHQKNESFNDKLKLWKCCTLVKHQNLTLEKILTRIKDERFLWDDDFRDGKLVEKLDDVTELYRYVIAFMPPHPSRDFFEIRHSSYHEGENETLILTSTSVKHQAGNKLIGDIRSNLIISKYVIEKLISTDTTTTFKITHYIKMDYKGFTLEFYNKTFGYMMARLLYNLKMSLLNTKING</sequence>
<feature type="region of interest" description="Disordered" evidence="4">
    <location>
        <begin position="1158"/>
        <end position="1184"/>
    </location>
</feature>
<comment type="caution">
    <text evidence="7">The sequence shown here is derived from an EMBL/GenBank/DDBJ whole genome shotgun (WGS) entry which is preliminary data.</text>
</comment>
<accession>A0A814AL84</accession>
<dbReference type="SUPFAM" id="SSF48350">
    <property type="entry name" value="GTPase activation domain, GAP"/>
    <property type="match status" value="1"/>
</dbReference>
<evidence type="ECO:0000256" key="3">
    <source>
        <dbReference type="SAM" id="Coils"/>
    </source>
</evidence>
<feature type="compositionally biased region" description="Basic and acidic residues" evidence="4">
    <location>
        <begin position="300"/>
        <end position="326"/>
    </location>
</feature>
<organism evidence="7 8">
    <name type="scientific">Brachionus calyciflorus</name>
    <dbReference type="NCBI Taxonomy" id="104777"/>
    <lineage>
        <taxon>Eukaryota</taxon>
        <taxon>Metazoa</taxon>
        <taxon>Spiralia</taxon>
        <taxon>Gnathifera</taxon>
        <taxon>Rotifera</taxon>
        <taxon>Eurotatoria</taxon>
        <taxon>Monogononta</taxon>
        <taxon>Pseudotrocha</taxon>
        <taxon>Ploima</taxon>
        <taxon>Brachionidae</taxon>
        <taxon>Brachionus</taxon>
    </lineage>
</organism>
<dbReference type="PANTHER" id="PTHR12659:SF7">
    <property type="entry name" value="CROSSVEINLESS C, ISOFORM C"/>
    <property type="match status" value="1"/>
</dbReference>
<dbReference type="GO" id="GO:0007165">
    <property type="term" value="P:signal transduction"/>
    <property type="evidence" value="ECO:0007669"/>
    <property type="project" value="InterPro"/>
</dbReference>
<feature type="region of interest" description="Disordered" evidence="4">
    <location>
        <begin position="1409"/>
        <end position="1429"/>
    </location>
</feature>
<dbReference type="GO" id="GO:0008289">
    <property type="term" value="F:lipid binding"/>
    <property type="evidence" value="ECO:0007669"/>
    <property type="project" value="InterPro"/>
</dbReference>
<feature type="region of interest" description="Disordered" evidence="4">
    <location>
        <begin position="1227"/>
        <end position="1247"/>
    </location>
</feature>
<evidence type="ECO:0000256" key="2">
    <source>
        <dbReference type="ARBA" id="ARBA00022553"/>
    </source>
</evidence>
<keyword evidence="2" id="KW-0597">Phosphoprotein</keyword>
<feature type="compositionally biased region" description="Polar residues" evidence="4">
    <location>
        <begin position="7"/>
        <end position="25"/>
    </location>
</feature>
<dbReference type="GO" id="GO:0035023">
    <property type="term" value="P:regulation of Rho protein signal transduction"/>
    <property type="evidence" value="ECO:0007669"/>
    <property type="project" value="TreeGrafter"/>
</dbReference>
<dbReference type="GO" id="GO:0005096">
    <property type="term" value="F:GTPase activator activity"/>
    <property type="evidence" value="ECO:0007669"/>
    <property type="project" value="UniProtKB-KW"/>
</dbReference>
<dbReference type="Pfam" id="PF01852">
    <property type="entry name" value="START"/>
    <property type="match status" value="1"/>
</dbReference>
<feature type="compositionally biased region" description="Basic and acidic residues" evidence="4">
    <location>
        <begin position="1159"/>
        <end position="1171"/>
    </location>
</feature>
<reference evidence="7" key="1">
    <citation type="submission" date="2021-02" db="EMBL/GenBank/DDBJ databases">
        <authorList>
            <person name="Nowell W R."/>
        </authorList>
    </citation>
    <scope>NUCLEOTIDE SEQUENCE</scope>
    <source>
        <strain evidence="7">Ploen Becks lab</strain>
    </source>
</reference>
<keyword evidence="8" id="KW-1185">Reference proteome</keyword>
<feature type="region of interest" description="Disordered" evidence="4">
    <location>
        <begin position="1"/>
        <end position="25"/>
    </location>
</feature>
<dbReference type="PROSITE" id="PS50238">
    <property type="entry name" value="RHOGAP"/>
    <property type="match status" value="1"/>
</dbReference>
<feature type="coiled-coil region" evidence="3">
    <location>
        <begin position="195"/>
        <end position="225"/>
    </location>
</feature>
<dbReference type="PANTHER" id="PTHR12659">
    <property type="entry name" value="RHO-TYPE GTPASE ACTIVATING PROTEIN"/>
    <property type="match status" value="1"/>
</dbReference>
<keyword evidence="1" id="KW-0343">GTPase activation</keyword>
<dbReference type="Proteomes" id="UP000663879">
    <property type="component" value="Unassembled WGS sequence"/>
</dbReference>
<evidence type="ECO:0000313" key="7">
    <source>
        <dbReference type="EMBL" id="CAF0915176.1"/>
    </source>
</evidence>
<feature type="compositionally biased region" description="Low complexity" evidence="4">
    <location>
        <begin position="1228"/>
        <end position="1247"/>
    </location>
</feature>
<dbReference type="Pfam" id="PF00620">
    <property type="entry name" value="RhoGAP"/>
    <property type="match status" value="1"/>
</dbReference>
<dbReference type="OrthoDB" id="10003330at2759"/>
<dbReference type="Gene3D" id="1.10.555.10">
    <property type="entry name" value="Rho GTPase activation protein"/>
    <property type="match status" value="1"/>
</dbReference>
<feature type="compositionally biased region" description="Polar residues" evidence="4">
    <location>
        <begin position="1172"/>
        <end position="1184"/>
    </location>
</feature>
<feature type="region of interest" description="Disordered" evidence="4">
    <location>
        <begin position="582"/>
        <end position="601"/>
    </location>
</feature>
<evidence type="ECO:0000256" key="4">
    <source>
        <dbReference type="SAM" id="MobiDB-lite"/>
    </source>
</evidence>
<dbReference type="EMBL" id="CAJNOC010002143">
    <property type="protein sequence ID" value="CAF0915176.1"/>
    <property type="molecule type" value="Genomic_DNA"/>
</dbReference>
<evidence type="ECO:0000256" key="1">
    <source>
        <dbReference type="ARBA" id="ARBA00022468"/>
    </source>
</evidence>
<feature type="domain" description="START" evidence="6">
    <location>
        <begin position="1500"/>
        <end position="1635"/>
    </location>
</feature>
<name>A0A814AL84_9BILA</name>